<protein>
    <submittedName>
        <fullName evidence="5">Glycerate kinase</fullName>
    </submittedName>
</protein>
<dbReference type="SUPFAM" id="SSF110738">
    <property type="entry name" value="Glycerate kinase I"/>
    <property type="match status" value="1"/>
</dbReference>
<dbReference type="NCBIfam" id="TIGR00045">
    <property type="entry name" value="glycerate kinase"/>
    <property type="match status" value="1"/>
</dbReference>
<dbReference type="InterPro" id="IPR018193">
    <property type="entry name" value="Glyc_kinase_flavodox-like_fold"/>
</dbReference>
<dbReference type="Gene3D" id="3.40.50.10350">
    <property type="entry name" value="Glycerate kinase, domain 1"/>
    <property type="match status" value="1"/>
</dbReference>
<gene>
    <name evidence="5" type="ORF">ACFQ03_05950</name>
</gene>
<dbReference type="Gene3D" id="3.90.1510.10">
    <property type="entry name" value="Glycerate kinase, domain 2"/>
    <property type="match status" value="1"/>
</dbReference>
<evidence type="ECO:0000256" key="2">
    <source>
        <dbReference type="ARBA" id="ARBA00022679"/>
    </source>
</evidence>
<dbReference type="EMBL" id="JBHTIU010000022">
    <property type="protein sequence ID" value="MFD0868685.1"/>
    <property type="molecule type" value="Genomic_DNA"/>
</dbReference>
<comment type="caution">
    <text evidence="5">The sequence shown here is derived from an EMBL/GenBank/DDBJ whole genome shotgun (WGS) entry which is preliminary data.</text>
</comment>
<evidence type="ECO:0000256" key="3">
    <source>
        <dbReference type="ARBA" id="ARBA00022777"/>
    </source>
</evidence>
<dbReference type="Proteomes" id="UP001597120">
    <property type="component" value="Unassembled WGS sequence"/>
</dbReference>
<comment type="similarity">
    <text evidence="1 4">Belongs to the glycerate kinase type-1 family.</text>
</comment>
<evidence type="ECO:0000313" key="6">
    <source>
        <dbReference type="Proteomes" id="UP001597120"/>
    </source>
</evidence>
<dbReference type="InterPro" id="IPR004381">
    <property type="entry name" value="Glycerate_kinase"/>
</dbReference>
<keyword evidence="6" id="KW-1185">Reference proteome</keyword>
<organism evidence="5 6">
    <name type="scientific">Paenibacillus residui</name>
    <dbReference type="NCBI Taxonomy" id="629724"/>
    <lineage>
        <taxon>Bacteria</taxon>
        <taxon>Bacillati</taxon>
        <taxon>Bacillota</taxon>
        <taxon>Bacilli</taxon>
        <taxon>Bacillales</taxon>
        <taxon>Paenibacillaceae</taxon>
        <taxon>Paenibacillus</taxon>
    </lineage>
</organism>
<dbReference type="RefSeq" id="WP_144936405.1">
    <property type="nucleotide sequence ID" value="NZ_JBHTIU010000022.1"/>
</dbReference>
<accession>A0ABW3D9R4</accession>
<dbReference type="PANTHER" id="PTHR21599">
    <property type="entry name" value="GLYCERATE KINASE"/>
    <property type="match status" value="1"/>
</dbReference>
<evidence type="ECO:0000256" key="1">
    <source>
        <dbReference type="ARBA" id="ARBA00006284"/>
    </source>
</evidence>
<dbReference type="GO" id="GO:0016301">
    <property type="term" value="F:kinase activity"/>
    <property type="evidence" value="ECO:0007669"/>
    <property type="project" value="UniProtKB-KW"/>
</dbReference>
<dbReference type="PANTHER" id="PTHR21599:SF0">
    <property type="entry name" value="GLYCERATE KINASE"/>
    <property type="match status" value="1"/>
</dbReference>
<dbReference type="Pfam" id="PF02595">
    <property type="entry name" value="Gly_kinase"/>
    <property type="match status" value="1"/>
</dbReference>
<keyword evidence="3 4" id="KW-0418">Kinase</keyword>
<dbReference type="InterPro" id="IPR036129">
    <property type="entry name" value="Glycerate_kinase_sf"/>
</dbReference>
<evidence type="ECO:0000256" key="4">
    <source>
        <dbReference type="PIRNR" id="PIRNR006078"/>
    </source>
</evidence>
<dbReference type="InterPro" id="IPR018197">
    <property type="entry name" value="Glycerate_kinase_RE-like"/>
</dbReference>
<reference evidence="6" key="1">
    <citation type="journal article" date="2019" name="Int. J. Syst. Evol. Microbiol.">
        <title>The Global Catalogue of Microorganisms (GCM) 10K type strain sequencing project: providing services to taxonomists for standard genome sequencing and annotation.</title>
        <authorList>
            <consortium name="The Broad Institute Genomics Platform"/>
            <consortium name="The Broad Institute Genome Sequencing Center for Infectious Disease"/>
            <person name="Wu L."/>
            <person name="Ma J."/>
        </authorList>
    </citation>
    <scope>NUCLEOTIDE SEQUENCE [LARGE SCALE GENOMIC DNA]</scope>
    <source>
        <strain evidence="6">CCUG 57263</strain>
    </source>
</reference>
<evidence type="ECO:0000313" key="5">
    <source>
        <dbReference type="EMBL" id="MFD0868685.1"/>
    </source>
</evidence>
<proteinExistence type="inferred from homology"/>
<keyword evidence="2 4" id="KW-0808">Transferase</keyword>
<sequence length="373" mass="39124">MRFIVAPDSFKGSMSSLEAGDTIRRAILREMPDAAVHVIPIADGGEGTVEALLHSTGGERIELQLRGPYGEPVSAFYGRIGDGQTAVIEVAAVVGLPFVPADRRNPLQSTSYGVGECILHALEGGVRRFIIGLGGSATNDGGIGMLRALGVKCLDAADQPIPPIAANLNQVSTVDFSGLHPLLAEAEFRIACDVDNPLCGPDGASAVFGPQKGAAPAQVEELDRGMRVYAQAVEESLGRPGLQNAAGAGAAGGLGFALLALGGKMQSGAQLIAETAQIEALLADADWLFVGEGRTDEQTLHGKAPFYLASLAKRYGVKTVLLSGSLGDHLDELYSAFDSMHSIVNRPMTLEQAMTHAEELLFNAARNIVRLWK</sequence>
<dbReference type="PIRSF" id="PIRSF006078">
    <property type="entry name" value="GlxK"/>
    <property type="match status" value="1"/>
</dbReference>
<name>A0ABW3D9R4_9BACL</name>